<keyword evidence="5" id="KW-0175">Coiled coil</keyword>
<protein>
    <submittedName>
        <fullName evidence="7">NHLP bacteriocin system secretion protein</fullName>
    </submittedName>
</protein>
<organism evidence="7 8">
    <name type="scientific">Candidatus Propionivibrio dominans</name>
    <dbReference type="NCBI Taxonomy" id="2954373"/>
    <lineage>
        <taxon>Bacteria</taxon>
        <taxon>Pseudomonadati</taxon>
        <taxon>Pseudomonadota</taxon>
        <taxon>Betaproteobacteria</taxon>
        <taxon>Rhodocyclales</taxon>
        <taxon>Rhodocyclaceae</taxon>
        <taxon>Propionivibrio</taxon>
    </lineage>
</organism>
<dbReference type="InterPro" id="IPR011053">
    <property type="entry name" value="Single_hybrid_motif"/>
</dbReference>
<evidence type="ECO:0000256" key="6">
    <source>
        <dbReference type="SAM" id="Phobius"/>
    </source>
</evidence>
<reference evidence="7" key="1">
    <citation type="submission" date="2020-10" db="EMBL/GenBank/DDBJ databases">
        <title>Connecting structure to function with the recovery of over 1000 high-quality activated sludge metagenome-assembled genomes encoding full-length rRNA genes using long-read sequencing.</title>
        <authorList>
            <person name="Singleton C.M."/>
            <person name="Petriglieri F."/>
            <person name="Kristensen J.M."/>
            <person name="Kirkegaard R.H."/>
            <person name="Michaelsen T.Y."/>
            <person name="Andersen M.H."/>
            <person name="Karst S.M."/>
            <person name="Dueholm M.S."/>
            <person name="Nielsen P.H."/>
            <person name="Albertsen M."/>
        </authorList>
    </citation>
    <scope>NUCLEOTIDE SEQUENCE</scope>
    <source>
        <strain evidence="7">EsbW_18-Q3-R4-48_MAXAC.044</strain>
    </source>
</reference>
<dbReference type="GO" id="GO:0016020">
    <property type="term" value="C:membrane"/>
    <property type="evidence" value="ECO:0007669"/>
    <property type="project" value="UniProtKB-SubCell"/>
</dbReference>
<comment type="caution">
    <text evidence="7">The sequence shown here is derived from an EMBL/GenBank/DDBJ whole genome shotgun (WGS) entry which is preliminary data.</text>
</comment>
<evidence type="ECO:0000256" key="2">
    <source>
        <dbReference type="ARBA" id="ARBA00022692"/>
    </source>
</evidence>
<dbReference type="Gene3D" id="1.10.287.470">
    <property type="entry name" value="Helix hairpin bin"/>
    <property type="match status" value="1"/>
</dbReference>
<dbReference type="InterPro" id="IPR022275">
    <property type="entry name" value="NHPM_bacteriocin_SS_HylD"/>
</dbReference>
<dbReference type="AlphaFoldDB" id="A0A9D7F7D2"/>
<dbReference type="Proteomes" id="UP000886602">
    <property type="component" value="Unassembled WGS sequence"/>
</dbReference>
<evidence type="ECO:0000256" key="1">
    <source>
        <dbReference type="ARBA" id="ARBA00004167"/>
    </source>
</evidence>
<dbReference type="Gene3D" id="2.40.50.100">
    <property type="match status" value="2"/>
</dbReference>
<feature type="coiled-coil region" evidence="5">
    <location>
        <begin position="218"/>
        <end position="245"/>
    </location>
</feature>
<sequence length="421" mass="46042">MSERKNIFRQVSLDRLSSPEQLDRLVHVITPRGWLLWAPLAGLVFGALVWGFLGSVPTVVSGRAILLQRGGLAEVSSAAQGRVMDLLVGIGGHVNRGQTIARISQPELTERQRQAADRLAELRRQEARINALLEQGENISDASIKQQQTMYNQQQKAAEERSRLLGERVAAQTILLDQGLITRQTLLATQMELTNARLESENIRVQTRQLALKQLDTRKQAEAELSQIKSQVAEAQRAVEGLAQTERLTTLVESPYAGRVVEVRVAPGSLVSPGTPLVTVEPEGEVADGLEVAIYLAASDGKKVSKGMTVHVVPANVRREEYGYLIGEVIYVSDYPATQQSMRSTLQNEELVRELSGSLSPIELRAKLIRADTLSGYQWSSQKGPPVKISAGTPAQAEIVVRRQPPISLLIPALRNALGGL</sequence>
<comment type="subcellular location">
    <subcellularLocation>
        <location evidence="1">Membrane</location>
        <topology evidence="1">Single-pass membrane protein</topology>
    </subcellularLocation>
</comment>
<evidence type="ECO:0000256" key="5">
    <source>
        <dbReference type="SAM" id="Coils"/>
    </source>
</evidence>
<proteinExistence type="predicted"/>
<keyword evidence="2 6" id="KW-0812">Transmembrane</keyword>
<dbReference type="PANTHER" id="PTHR30386">
    <property type="entry name" value="MEMBRANE FUSION SUBUNIT OF EMRAB-TOLC MULTIDRUG EFFLUX PUMP"/>
    <property type="match status" value="1"/>
</dbReference>
<evidence type="ECO:0000313" key="7">
    <source>
        <dbReference type="EMBL" id="MBK7423505.1"/>
    </source>
</evidence>
<feature type="transmembrane region" description="Helical" evidence="6">
    <location>
        <begin position="34"/>
        <end position="53"/>
    </location>
</feature>
<dbReference type="NCBIfam" id="TIGR03794">
    <property type="entry name" value="NHLM_micro_HlyD"/>
    <property type="match status" value="1"/>
</dbReference>
<gene>
    <name evidence="7" type="ORF">IPJ48_10615</name>
</gene>
<evidence type="ECO:0000313" key="8">
    <source>
        <dbReference type="Proteomes" id="UP000886602"/>
    </source>
</evidence>
<evidence type="ECO:0000256" key="3">
    <source>
        <dbReference type="ARBA" id="ARBA00022989"/>
    </source>
</evidence>
<evidence type="ECO:0000256" key="4">
    <source>
        <dbReference type="ARBA" id="ARBA00023136"/>
    </source>
</evidence>
<dbReference type="PANTHER" id="PTHR30386:SF26">
    <property type="entry name" value="TRANSPORT PROTEIN COMB"/>
    <property type="match status" value="1"/>
</dbReference>
<accession>A0A9D7F7D2</accession>
<keyword evidence="3 6" id="KW-1133">Transmembrane helix</keyword>
<keyword evidence="4 6" id="KW-0472">Membrane</keyword>
<dbReference type="EMBL" id="JADJNC010000015">
    <property type="protein sequence ID" value="MBK7423505.1"/>
    <property type="molecule type" value="Genomic_DNA"/>
</dbReference>
<name>A0A9D7F7D2_9RHOO</name>
<dbReference type="InterPro" id="IPR050739">
    <property type="entry name" value="MFP"/>
</dbReference>
<dbReference type="SUPFAM" id="SSF51230">
    <property type="entry name" value="Single hybrid motif"/>
    <property type="match status" value="1"/>
</dbReference>